<organism evidence="1 2">
    <name type="scientific">Araneus ventricosus</name>
    <name type="common">Orbweaver spider</name>
    <name type="synonym">Epeira ventricosa</name>
    <dbReference type="NCBI Taxonomy" id="182803"/>
    <lineage>
        <taxon>Eukaryota</taxon>
        <taxon>Metazoa</taxon>
        <taxon>Ecdysozoa</taxon>
        <taxon>Arthropoda</taxon>
        <taxon>Chelicerata</taxon>
        <taxon>Arachnida</taxon>
        <taxon>Araneae</taxon>
        <taxon>Araneomorphae</taxon>
        <taxon>Entelegynae</taxon>
        <taxon>Araneoidea</taxon>
        <taxon>Araneidae</taxon>
        <taxon>Araneus</taxon>
    </lineage>
</organism>
<keyword evidence="2" id="KW-1185">Reference proteome</keyword>
<comment type="caution">
    <text evidence="1">The sequence shown here is derived from an EMBL/GenBank/DDBJ whole genome shotgun (WGS) entry which is preliminary data.</text>
</comment>
<dbReference type="Proteomes" id="UP000499080">
    <property type="component" value="Unassembled WGS sequence"/>
</dbReference>
<evidence type="ECO:0000313" key="1">
    <source>
        <dbReference type="EMBL" id="GBL94198.1"/>
    </source>
</evidence>
<proteinExistence type="predicted"/>
<sequence length="85" mass="9369">MVGGVRRLCCPSRHSSDAAHLMVSRDFALRYHLFDPSVGICSPDSFYHPVTFPIDYGSLLPGFGCLQSVRFGPYTRGKASLSKCQ</sequence>
<dbReference type="AlphaFoldDB" id="A0A4Y2BQ60"/>
<protein>
    <submittedName>
        <fullName evidence="1">Uncharacterized protein</fullName>
    </submittedName>
</protein>
<gene>
    <name evidence="1" type="ORF">AVEN_163519_1</name>
</gene>
<name>A0A4Y2BQ60_ARAVE</name>
<dbReference type="EMBL" id="BGPR01000100">
    <property type="protein sequence ID" value="GBL94198.1"/>
    <property type="molecule type" value="Genomic_DNA"/>
</dbReference>
<reference evidence="1 2" key="1">
    <citation type="journal article" date="2019" name="Sci. Rep.">
        <title>Orb-weaving spider Araneus ventricosus genome elucidates the spidroin gene catalogue.</title>
        <authorList>
            <person name="Kono N."/>
            <person name="Nakamura H."/>
            <person name="Ohtoshi R."/>
            <person name="Moran D.A.P."/>
            <person name="Shinohara A."/>
            <person name="Yoshida Y."/>
            <person name="Fujiwara M."/>
            <person name="Mori M."/>
            <person name="Tomita M."/>
            <person name="Arakawa K."/>
        </authorList>
    </citation>
    <scope>NUCLEOTIDE SEQUENCE [LARGE SCALE GENOMIC DNA]</scope>
</reference>
<evidence type="ECO:0000313" key="2">
    <source>
        <dbReference type="Proteomes" id="UP000499080"/>
    </source>
</evidence>
<accession>A0A4Y2BQ60</accession>